<evidence type="ECO:0000259" key="13">
    <source>
        <dbReference type="PROSITE" id="PS51195"/>
    </source>
</evidence>
<keyword evidence="5" id="KW-0347">Helicase</keyword>
<dbReference type="Pfam" id="PF00270">
    <property type="entry name" value="DEAD"/>
    <property type="match status" value="1"/>
</dbReference>
<evidence type="ECO:0000256" key="9">
    <source>
        <dbReference type="PROSITE-ProRule" id="PRU00552"/>
    </source>
</evidence>
<evidence type="ECO:0000256" key="5">
    <source>
        <dbReference type="ARBA" id="ARBA00022806"/>
    </source>
</evidence>
<keyword evidence="7" id="KW-0694">RNA-binding</keyword>
<feature type="region of interest" description="Disordered" evidence="10">
    <location>
        <begin position="726"/>
        <end position="746"/>
    </location>
</feature>
<keyword evidence="3" id="KW-0547">Nucleotide-binding</keyword>
<dbReference type="KEGG" id="mng:MNEG_1790"/>
<evidence type="ECO:0000256" key="3">
    <source>
        <dbReference type="ARBA" id="ARBA00022741"/>
    </source>
</evidence>
<keyword evidence="6" id="KW-0067">ATP-binding</keyword>
<evidence type="ECO:0000259" key="12">
    <source>
        <dbReference type="PROSITE" id="PS51194"/>
    </source>
</evidence>
<dbReference type="AlphaFoldDB" id="A0A0D2MUG9"/>
<feature type="compositionally biased region" description="Gly residues" evidence="10">
    <location>
        <begin position="935"/>
        <end position="986"/>
    </location>
</feature>
<feature type="region of interest" description="Disordered" evidence="10">
    <location>
        <begin position="1"/>
        <end position="46"/>
    </location>
</feature>
<feature type="domain" description="DEAD-box RNA helicase Q" evidence="13">
    <location>
        <begin position="45"/>
        <end position="73"/>
    </location>
</feature>
<dbReference type="SMART" id="SM00490">
    <property type="entry name" value="HELICc"/>
    <property type="match status" value="1"/>
</dbReference>
<organism evidence="14 15">
    <name type="scientific">Monoraphidium neglectum</name>
    <dbReference type="NCBI Taxonomy" id="145388"/>
    <lineage>
        <taxon>Eukaryota</taxon>
        <taxon>Viridiplantae</taxon>
        <taxon>Chlorophyta</taxon>
        <taxon>core chlorophytes</taxon>
        <taxon>Chlorophyceae</taxon>
        <taxon>CS clade</taxon>
        <taxon>Sphaeropleales</taxon>
        <taxon>Selenastraceae</taxon>
        <taxon>Monoraphidium</taxon>
    </lineage>
</organism>
<dbReference type="CDD" id="cd18787">
    <property type="entry name" value="SF2_C_DEAD"/>
    <property type="match status" value="1"/>
</dbReference>
<feature type="compositionally biased region" description="Acidic residues" evidence="10">
    <location>
        <begin position="658"/>
        <end position="668"/>
    </location>
</feature>
<reference evidence="14 15" key="1">
    <citation type="journal article" date="2013" name="BMC Genomics">
        <title>Reconstruction of the lipid metabolism for the microalga Monoraphidium neglectum from its genome sequence reveals characteristics suitable for biofuel production.</title>
        <authorList>
            <person name="Bogen C."/>
            <person name="Al-Dilaimi A."/>
            <person name="Albersmeier A."/>
            <person name="Wichmann J."/>
            <person name="Grundmann M."/>
            <person name="Rupp O."/>
            <person name="Lauersen K.J."/>
            <person name="Blifernez-Klassen O."/>
            <person name="Kalinowski J."/>
            <person name="Goesmann A."/>
            <person name="Mussgnug J.H."/>
            <person name="Kruse O."/>
        </authorList>
    </citation>
    <scope>NUCLEOTIDE SEQUENCE [LARGE SCALE GENOMIC DNA]</scope>
    <source>
        <strain evidence="14 15">SAG 48.87</strain>
    </source>
</reference>
<keyword evidence="15" id="KW-1185">Reference proteome</keyword>
<feature type="domain" description="Helicase C-terminal" evidence="12">
    <location>
        <begin position="273"/>
        <end position="418"/>
    </location>
</feature>
<protein>
    <recommendedName>
        <fullName evidence="2">RNA helicase</fullName>
        <ecNumber evidence="2">3.6.4.13</ecNumber>
    </recommendedName>
</protein>
<dbReference type="GO" id="GO:0005524">
    <property type="term" value="F:ATP binding"/>
    <property type="evidence" value="ECO:0007669"/>
    <property type="project" value="UniProtKB-KW"/>
</dbReference>
<feature type="compositionally biased region" description="Gly residues" evidence="10">
    <location>
        <begin position="640"/>
        <end position="654"/>
    </location>
</feature>
<evidence type="ECO:0000256" key="8">
    <source>
        <dbReference type="ARBA" id="ARBA00047984"/>
    </source>
</evidence>
<dbReference type="PROSITE" id="PS51195">
    <property type="entry name" value="Q_MOTIF"/>
    <property type="match status" value="1"/>
</dbReference>
<feature type="short sequence motif" description="Q motif" evidence="9">
    <location>
        <begin position="45"/>
        <end position="73"/>
    </location>
</feature>
<dbReference type="InterPro" id="IPR014014">
    <property type="entry name" value="RNA_helicase_DEAD_Q_motif"/>
</dbReference>
<dbReference type="InterPro" id="IPR012541">
    <property type="entry name" value="DBP10_C"/>
</dbReference>
<sequence length="986" mass="104503">MTDAKDDAANGEVVEFGWEDEAPAKPLSGRRLKAKKEAQKKKKPGTFESMGLSPWLLRAIKRKGFRLPTPIQRRTLPLILQGLDVVAMARTGSGKTAAFVIPMLQKLAGHSPRAGARALVLSPTRELALQTHKVVRELSKGSDLRTAALVGGDAMEAQFAELAANPDILVATPGRLLHHLEEVEGMGLGSIEYVVFDEADRLFEMGFADQVREILSKLRDGRQALLFSATLPRSLADFASAGLAQPQLVRLDVERRLSPDLGLAFFTVRPDDKLAALVWLLREMLPPDQSTVVFVSTRHHADFLHNLLAREGLETAVVYGAMDQTARKIHVAKFRAKRVGVLITTDVAARGIDIPLIDNVVNYDFPPKPELAGRAARMGRPGTALSLVLREELPYLLDLHLYLGRAIEAAPEAPDAAAVEAARADGGADAAEGKSVFGSFPAAILEPLQDHLRAAVDAAGDLASVQRTLQNAYSLYLKTRPAASSESVKRAKGLPKEGPHPMLLGKLPATRRGNLQNEAALAEFTQKLKNFRPTATVLEAEIAKVRPSTGGQTMQTELEAALRFKSNDVMRQKRATHAAVIEKERGKRQAALGLFEGVAGAGAGGKGQREGKGAKRRRPDEDEEDEEEDGSSSGEEEAGSGSGSEGEDGGGYSGGDSSSEDEEEEEEQGEGRSKKGKQQLRDATAGSNRKRGGGGGGGEDGGSLRRAAAKAMAVGDAVLNEGKYRDSGFFLGHNRTDNAGAAGGETLGLDDAAEELRSAVLDLTGEDQEAMTQQQRQYQWDKRKRRYVQRTAGASSGAGERRSAAVGGRNEAGSFITNGGGKKGEERKGQLYKKWARQNKTRVAASGGFEDDGRVAAELANRFKPANRHKSWRAALGVAGGGVAKGGAAKRGGELRPQAQVAKERKRKEDLQQRMKERQKANAARAKRSEKKGSKGGGGRGGGGGGGSSYGGGGRGRGSSGGGRGGGGGGRGRGGGGGGRGRGGRR</sequence>
<feature type="compositionally biased region" description="Low complexity" evidence="10">
    <location>
        <begin position="792"/>
        <end position="809"/>
    </location>
</feature>
<dbReference type="PROSITE" id="PS00039">
    <property type="entry name" value="DEAD_ATP_HELICASE"/>
    <property type="match status" value="1"/>
</dbReference>
<comment type="similarity">
    <text evidence="1">Belongs to the DEAD box helicase family. DDX54/DBP10 subfamily.</text>
</comment>
<evidence type="ECO:0000256" key="7">
    <source>
        <dbReference type="ARBA" id="ARBA00022884"/>
    </source>
</evidence>
<feature type="compositionally biased region" description="Acidic residues" evidence="10">
    <location>
        <begin position="621"/>
        <end position="638"/>
    </location>
</feature>
<accession>A0A0D2MUG9</accession>
<comment type="catalytic activity">
    <reaction evidence="8">
        <text>ATP + H2O = ADP + phosphate + H(+)</text>
        <dbReference type="Rhea" id="RHEA:13065"/>
        <dbReference type="ChEBI" id="CHEBI:15377"/>
        <dbReference type="ChEBI" id="CHEBI:15378"/>
        <dbReference type="ChEBI" id="CHEBI:30616"/>
        <dbReference type="ChEBI" id="CHEBI:43474"/>
        <dbReference type="ChEBI" id="CHEBI:456216"/>
        <dbReference type="EC" id="3.6.4.13"/>
    </reaction>
</comment>
<dbReference type="PANTHER" id="PTHR47959:SF8">
    <property type="entry name" value="RNA HELICASE"/>
    <property type="match status" value="1"/>
</dbReference>
<dbReference type="PANTHER" id="PTHR47959">
    <property type="entry name" value="ATP-DEPENDENT RNA HELICASE RHLE-RELATED"/>
    <property type="match status" value="1"/>
</dbReference>
<keyword evidence="4" id="KW-0378">Hydrolase</keyword>
<dbReference type="GO" id="GO:0016887">
    <property type="term" value="F:ATP hydrolysis activity"/>
    <property type="evidence" value="ECO:0007669"/>
    <property type="project" value="RHEA"/>
</dbReference>
<dbReference type="InterPro" id="IPR001650">
    <property type="entry name" value="Helicase_C-like"/>
</dbReference>
<dbReference type="Pfam" id="PF00271">
    <property type="entry name" value="Helicase_C"/>
    <property type="match status" value="1"/>
</dbReference>
<evidence type="ECO:0000259" key="11">
    <source>
        <dbReference type="PROSITE" id="PS51192"/>
    </source>
</evidence>
<dbReference type="PROSITE" id="PS51192">
    <property type="entry name" value="HELICASE_ATP_BIND_1"/>
    <property type="match status" value="1"/>
</dbReference>
<proteinExistence type="inferred from homology"/>
<evidence type="ECO:0000256" key="6">
    <source>
        <dbReference type="ARBA" id="ARBA00022840"/>
    </source>
</evidence>
<evidence type="ECO:0000313" key="14">
    <source>
        <dbReference type="EMBL" id="KIZ06170.1"/>
    </source>
</evidence>
<dbReference type="RefSeq" id="XP_013905189.1">
    <property type="nucleotide sequence ID" value="XM_014049735.1"/>
</dbReference>
<dbReference type="InterPro" id="IPR011545">
    <property type="entry name" value="DEAD/DEAH_box_helicase_dom"/>
</dbReference>
<dbReference type="PROSITE" id="PS51194">
    <property type="entry name" value="HELICASE_CTER"/>
    <property type="match status" value="1"/>
</dbReference>
<feature type="compositionally biased region" description="Basic residues" evidence="10">
    <location>
        <begin position="28"/>
        <end position="44"/>
    </location>
</feature>
<evidence type="ECO:0000256" key="2">
    <source>
        <dbReference type="ARBA" id="ARBA00012552"/>
    </source>
</evidence>
<dbReference type="InterPro" id="IPR000629">
    <property type="entry name" value="RNA-helicase_DEAD-box_CS"/>
</dbReference>
<dbReference type="CDD" id="cd17959">
    <property type="entry name" value="DEADc_DDX54"/>
    <property type="match status" value="1"/>
</dbReference>
<evidence type="ECO:0000256" key="4">
    <source>
        <dbReference type="ARBA" id="ARBA00022801"/>
    </source>
</evidence>
<dbReference type="InterPro" id="IPR014001">
    <property type="entry name" value="Helicase_ATP-bd"/>
</dbReference>
<dbReference type="SMART" id="SM00487">
    <property type="entry name" value="DEXDc"/>
    <property type="match status" value="1"/>
</dbReference>
<dbReference type="GO" id="GO:0005730">
    <property type="term" value="C:nucleolus"/>
    <property type="evidence" value="ECO:0007669"/>
    <property type="project" value="UniProtKB-SubCell"/>
</dbReference>
<dbReference type="InterPro" id="IPR027417">
    <property type="entry name" value="P-loop_NTPase"/>
</dbReference>
<dbReference type="STRING" id="145388.A0A0D2MUG9"/>
<dbReference type="GO" id="GO:0003724">
    <property type="term" value="F:RNA helicase activity"/>
    <property type="evidence" value="ECO:0007669"/>
    <property type="project" value="UniProtKB-EC"/>
</dbReference>
<name>A0A0D2MUG9_9CHLO</name>
<dbReference type="EC" id="3.6.4.13" evidence="2"/>
<dbReference type="SUPFAM" id="SSF52540">
    <property type="entry name" value="P-loop containing nucleoside triphosphate hydrolases"/>
    <property type="match status" value="2"/>
</dbReference>
<evidence type="ECO:0000256" key="1">
    <source>
        <dbReference type="ARBA" id="ARBA00010379"/>
    </source>
</evidence>
<feature type="region of interest" description="Disordered" evidence="10">
    <location>
        <begin position="599"/>
        <end position="707"/>
    </location>
</feature>
<dbReference type="SMART" id="SM01123">
    <property type="entry name" value="DBP10CT"/>
    <property type="match status" value="1"/>
</dbReference>
<dbReference type="GeneID" id="25734668"/>
<dbReference type="GO" id="GO:0003723">
    <property type="term" value="F:RNA binding"/>
    <property type="evidence" value="ECO:0007669"/>
    <property type="project" value="UniProtKB-KW"/>
</dbReference>
<dbReference type="Proteomes" id="UP000054498">
    <property type="component" value="Unassembled WGS sequence"/>
</dbReference>
<dbReference type="InterPro" id="IPR050079">
    <property type="entry name" value="DEAD_box_RNA_helicase"/>
</dbReference>
<dbReference type="EMBL" id="KK100406">
    <property type="protein sequence ID" value="KIZ06170.1"/>
    <property type="molecule type" value="Genomic_DNA"/>
</dbReference>
<dbReference type="InterPro" id="IPR033517">
    <property type="entry name" value="DDX54/DBP10_DEAD-box_helicase"/>
</dbReference>
<dbReference type="Gene3D" id="3.40.50.300">
    <property type="entry name" value="P-loop containing nucleotide triphosphate hydrolases"/>
    <property type="match status" value="2"/>
</dbReference>
<evidence type="ECO:0000313" key="15">
    <source>
        <dbReference type="Proteomes" id="UP000054498"/>
    </source>
</evidence>
<dbReference type="GO" id="GO:0005829">
    <property type="term" value="C:cytosol"/>
    <property type="evidence" value="ECO:0007669"/>
    <property type="project" value="TreeGrafter"/>
</dbReference>
<feature type="region of interest" description="Disordered" evidence="10">
    <location>
        <begin position="865"/>
        <end position="986"/>
    </location>
</feature>
<feature type="region of interest" description="Disordered" evidence="10">
    <location>
        <begin position="765"/>
        <end position="829"/>
    </location>
</feature>
<dbReference type="OrthoDB" id="10261375at2759"/>
<evidence type="ECO:0000256" key="10">
    <source>
        <dbReference type="SAM" id="MobiDB-lite"/>
    </source>
</evidence>
<feature type="domain" description="Helicase ATP-binding" evidence="11">
    <location>
        <begin position="76"/>
        <end position="249"/>
    </location>
</feature>
<gene>
    <name evidence="14" type="ORF">MNEG_1790</name>
</gene>
<feature type="compositionally biased region" description="Basic and acidic residues" evidence="10">
    <location>
        <begin position="907"/>
        <end position="920"/>
    </location>
</feature>